<feature type="region of interest" description="Disordered" evidence="1">
    <location>
        <begin position="1"/>
        <end position="20"/>
    </location>
</feature>
<evidence type="ECO:0000256" key="1">
    <source>
        <dbReference type="SAM" id="MobiDB-lite"/>
    </source>
</evidence>
<dbReference type="Proteomes" id="UP000295497">
    <property type="component" value="Chromosome"/>
</dbReference>
<reference evidence="2 3" key="1">
    <citation type="submission" date="2015-09" db="EMBL/GenBank/DDBJ databases">
        <title>Sorangium comparison.</title>
        <authorList>
            <person name="Zaburannyi N."/>
            <person name="Bunk B."/>
            <person name="Overmann J."/>
            <person name="Mueller R."/>
        </authorList>
    </citation>
    <scope>NUCLEOTIDE SEQUENCE [LARGE SCALE GENOMIC DNA]</scope>
    <source>
        <strain evidence="2 3">So ce836</strain>
    </source>
</reference>
<protein>
    <submittedName>
        <fullName evidence="2">Uncharacterized protein</fullName>
    </submittedName>
</protein>
<organism evidence="2 3">
    <name type="scientific">Sorangium cellulosum</name>
    <name type="common">Polyangium cellulosum</name>
    <dbReference type="NCBI Taxonomy" id="56"/>
    <lineage>
        <taxon>Bacteria</taxon>
        <taxon>Pseudomonadati</taxon>
        <taxon>Myxococcota</taxon>
        <taxon>Polyangia</taxon>
        <taxon>Polyangiales</taxon>
        <taxon>Polyangiaceae</taxon>
        <taxon>Sorangium</taxon>
    </lineage>
</organism>
<dbReference type="EMBL" id="CP012672">
    <property type="protein sequence ID" value="AUX34578.1"/>
    <property type="molecule type" value="Genomic_DNA"/>
</dbReference>
<accession>A0A4P2QWI5</accession>
<gene>
    <name evidence="2" type="ORF">SOCE836_067520</name>
</gene>
<proteinExistence type="predicted"/>
<dbReference type="AlphaFoldDB" id="A0A4P2QWI5"/>
<evidence type="ECO:0000313" key="3">
    <source>
        <dbReference type="Proteomes" id="UP000295497"/>
    </source>
</evidence>
<evidence type="ECO:0000313" key="2">
    <source>
        <dbReference type="EMBL" id="AUX34578.1"/>
    </source>
</evidence>
<feature type="region of interest" description="Disordered" evidence="1">
    <location>
        <begin position="48"/>
        <end position="99"/>
    </location>
</feature>
<sequence>MDWLVSRRPAAKEAANGPGGAHERLLGVCRLLVLEPWAEMVGAPMGSWCSGPGPSVATPGRGQPLRPHRRYPSAPAGPDPQQGSCGQHQLRGGKIAMPT</sequence>
<name>A0A4P2QWI5_SORCE</name>